<keyword evidence="2" id="KW-0597">Phosphoprotein</keyword>
<dbReference type="EMBL" id="BQXS01003228">
    <property type="protein sequence ID" value="GKT33866.1"/>
    <property type="molecule type" value="Genomic_DNA"/>
</dbReference>
<name>A0ABQ5KMY4_9EUKA</name>
<evidence type="ECO:0000259" key="3">
    <source>
        <dbReference type="SMART" id="SM00827"/>
    </source>
</evidence>
<dbReference type="InterPro" id="IPR014043">
    <property type="entry name" value="Acyl_transferase_dom"/>
</dbReference>
<evidence type="ECO:0000256" key="2">
    <source>
        <dbReference type="ARBA" id="ARBA00022553"/>
    </source>
</evidence>
<dbReference type="Pfam" id="PF00698">
    <property type="entry name" value="Acyl_transf_1"/>
    <property type="match status" value="1"/>
</dbReference>
<gene>
    <name evidence="4" type="ORF">ADUPG1_002674</name>
</gene>
<organism evidence="4 5">
    <name type="scientific">Aduncisulcus paluster</name>
    <dbReference type="NCBI Taxonomy" id="2918883"/>
    <lineage>
        <taxon>Eukaryota</taxon>
        <taxon>Metamonada</taxon>
        <taxon>Carpediemonas-like organisms</taxon>
        <taxon>Aduncisulcus</taxon>
    </lineage>
</organism>
<dbReference type="PANTHER" id="PTHR43775">
    <property type="entry name" value="FATTY ACID SYNTHASE"/>
    <property type="match status" value="1"/>
</dbReference>
<dbReference type="SMART" id="SM00827">
    <property type="entry name" value="PKS_AT"/>
    <property type="match status" value="1"/>
</dbReference>
<keyword evidence="5" id="KW-1185">Reference proteome</keyword>
<dbReference type="InterPro" id="IPR016035">
    <property type="entry name" value="Acyl_Trfase/lysoPLipase"/>
</dbReference>
<keyword evidence="1" id="KW-0596">Phosphopantetheine</keyword>
<dbReference type="Proteomes" id="UP001057375">
    <property type="component" value="Unassembled WGS sequence"/>
</dbReference>
<evidence type="ECO:0000256" key="1">
    <source>
        <dbReference type="ARBA" id="ARBA00022450"/>
    </source>
</evidence>
<evidence type="ECO:0000313" key="4">
    <source>
        <dbReference type="EMBL" id="GKT33866.1"/>
    </source>
</evidence>
<dbReference type="InterPro" id="IPR001227">
    <property type="entry name" value="Ac_transferase_dom_sf"/>
</dbReference>
<dbReference type="SUPFAM" id="SSF52151">
    <property type="entry name" value="FabD/lysophospholipase-like"/>
    <property type="match status" value="1"/>
</dbReference>
<feature type="non-terminal residue" evidence="4">
    <location>
        <position position="1"/>
    </location>
</feature>
<feature type="domain" description="Malonyl-CoA:ACP transacylase (MAT)" evidence="3">
    <location>
        <begin position="15"/>
        <end position="178"/>
    </location>
</feature>
<accession>A0ABQ5KMY4</accession>
<comment type="caution">
    <text evidence="4">The sequence shown here is derived from an EMBL/GenBank/DDBJ whole genome shotgun (WGS) entry which is preliminary data.</text>
</comment>
<evidence type="ECO:0000313" key="5">
    <source>
        <dbReference type="Proteomes" id="UP001057375"/>
    </source>
</evidence>
<sequence length="178" mass="19415">AINITTGKKPKIGFMFTGQGSQYACMGKELYQSSKVFRKAVDKVGEAMQDHLDMPLFNVLFDENADYLRDTKYAQPAIFDIEYGLYKYWFSLGVTPHAVMGHSIGEYAAACAADVMPLQTAARLICLRGALCSSLPAGGGMTAFFADRKSLEKLINKNSFKDLDIAAINGPEHTVLAG</sequence>
<dbReference type="Gene3D" id="3.40.366.10">
    <property type="entry name" value="Malonyl-Coenzyme A Acyl Carrier Protein, domain 2"/>
    <property type="match status" value="1"/>
</dbReference>
<dbReference type="InterPro" id="IPR050091">
    <property type="entry name" value="PKS_NRPS_Biosynth_Enz"/>
</dbReference>
<protein>
    <submittedName>
        <fullName evidence="4">SDR family NAD(P)-dependent oxidoreductase</fullName>
    </submittedName>
</protein>
<feature type="non-terminal residue" evidence="4">
    <location>
        <position position="178"/>
    </location>
</feature>
<proteinExistence type="predicted"/>
<dbReference type="PANTHER" id="PTHR43775:SF37">
    <property type="entry name" value="SI:DKEY-61P9.11"/>
    <property type="match status" value="1"/>
</dbReference>
<reference evidence="4" key="1">
    <citation type="submission" date="2022-03" db="EMBL/GenBank/DDBJ databases">
        <title>Draft genome sequence of Aduncisulcus paluster, a free-living microaerophilic Fornicata.</title>
        <authorList>
            <person name="Yuyama I."/>
            <person name="Kume K."/>
            <person name="Tamura T."/>
            <person name="Inagaki Y."/>
            <person name="Hashimoto T."/>
        </authorList>
    </citation>
    <scope>NUCLEOTIDE SEQUENCE</scope>
    <source>
        <strain evidence="4">NY0171</strain>
    </source>
</reference>